<feature type="binding site" evidence="12">
    <location>
        <position position="143"/>
    </location>
    <ligand>
        <name>Zn(2+)</name>
        <dbReference type="ChEBI" id="CHEBI:29105"/>
        <label>1</label>
    </ligand>
</feature>
<dbReference type="GO" id="GO:0031012">
    <property type="term" value="C:extracellular matrix"/>
    <property type="evidence" value="ECO:0007669"/>
    <property type="project" value="InterPro"/>
</dbReference>
<dbReference type="GO" id="GO:0006508">
    <property type="term" value="P:proteolysis"/>
    <property type="evidence" value="ECO:0007669"/>
    <property type="project" value="UniProtKB-KW"/>
</dbReference>
<feature type="repeat" description="Hemopexin" evidence="14">
    <location>
        <begin position="376"/>
        <end position="408"/>
    </location>
</feature>
<feature type="binding site" evidence="12">
    <location>
        <position position="283"/>
    </location>
    <ligand>
        <name>Ca(2+)</name>
        <dbReference type="ChEBI" id="CHEBI:29108"/>
        <label>4</label>
    </ligand>
</feature>
<evidence type="ECO:0000256" key="10">
    <source>
        <dbReference type="PIRSR" id="PIRSR001191-1"/>
    </source>
</evidence>
<feature type="active site" evidence="10">
    <location>
        <position position="167"/>
    </location>
</feature>
<feature type="binding site" evidence="12">
    <location>
        <position position="139"/>
    </location>
    <ligand>
        <name>Ca(2+)</name>
        <dbReference type="ChEBI" id="CHEBI:29108"/>
        <label>2</label>
    </ligand>
</feature>
<dbReference type="InterPro" id="IPR033739">
    <property type="entry name" value="M10A_MMP"/>
</dbReference>
<keyword evidence="4" id="KW-0732">Signal</keyword>
<feature type="repeat" description="Hemopexin" evidence="14">
    <location>
        <begin position="324"/>
        <end position="374"/>
    </location>
</feature>
<dbReference type="EMBL" id="NCKU01003132">
    <property type="protein sequence ID" value="RWS08113.1"/>
    <property type="molecule type" value="Genomic_DNA"/>
</dbReference>
<feature type="binding site" evidence="12">
    <location>
        <position position="132"/>
    </location>
    <ligand>
        <name>Zn(2+)</name>
        <dbReference type="ChEBI" id="CHEBI:29105"/>
        <label>1</label>
    </ligand>
</feature>
<organism evidence="17 19">
    <name type="scientific">Dinothrombium tinctorium</name>
    <dbReference type="NCBI Taxonomy" id="1965070"/>
    <lineage>
        <taxon>Eukaryota</taxon>
        <taxon>Metazoa</taxon>
        <taxon>Ecdysozoa</taxon>
        <taxon>Arthropoda</taxon>
        <taxon>Chelicerata</taxon>
        <taxon>Arachnida</taxon>
        <taxon>Acari</taxon>
        <taxon>Acariformes</taxon>
        <taxon>Trombidiformes</taxon>
        <taxon>Prostigmata</taxon>
        <taxon>Anystina</taxon>
        <taxon>Parasitengona</taxon>
        <taxon>Trombidioidea</taxon>
        <taxon>Trombidiidae</taxon>
        <taxon>Dinothrombium</taxon>
    </lineage>
</organism>
<evidence type="ECO:0000256" key="1">
    <source>
        <dbReference type="ARBA" id="ARBA00010370"/>
    </source>
</evidence>
<dbReference type="PIRSF" id="PIRSF001191">
    <property type="entry name" value="Peptidase_M10A_matrix"/>
    <property type="match status" value="1"/>
</dbReference>
<dbReference type="SMART" id="SM00120">
    <property type="entry name" value="HX"/>
    <property type="match status" value="4"/>
</dbReference>
<keyword evidence="5" id="KW-0677">Repeat</keyword>
<dbReference type="InterPro" id="IPR001818">
    <property type="entry name" value="Pept_M10_metallopeptidase"/>
</dbReference>
<evidence type="ECO:0000256" key="14">
    <source>
        <dbReference type="PROSITE-ProRule" id="PRU01011"/>
    </source>
</evidence>
<dbReference type="Pfam" id="PF00413">
    <property type="entry name" value="Peptidase_M10"/>
    <property type="match status" value="1"/>
</dbReference>
<dbReference type="SUPFAM" id="SSF55486">
    <property type="entry name" value="Metalloproteases ('zincins'), catalytic domain"/>
    <property type="match status" value="1"/>
</dbReference>
<evidence type="ECO:0000256" key="11">
    <source>
        <dbReference type="PIRSR" id="PIRSR001191-2"/>
    </source>
</evidence>
<dbReference type="InterPro" id="IPR036375">
    <property type="entry name" value="Hemopexin-like_dom_sf"/>
</dbReference>
<evidence type="ECO:0000256" key="5">
    <source>
        <dbReference type="ARBA" id="ARBA00022737"/>
    </source>
</evidence>
<keyword evidence="6" id="KW-0378">Hydrolase</keyword>
<dbReference type="GO" id="GO:0005615">
    <property type="term" value="C:extracellular space"/>
    <property type="evidence" value="ECO:0007669"/>
    <property type="project" value="TreeGrafter"/>
</dbReference>
<keyword evidence="12" id="KW-0106">Calcium</keyword>
<feature type="binding site" evidence="12">
    <location>
        <position position="184"/>
    </location>
    <ligand>
        <name>Zn(2+)</name>
        <dbReference type="ChEBI" id="CHEBI:29105"/>
        <label>2</label>
        <note>catalytic</note>
    </ligand>
</feature>
<dbReference type="GO" id="GO:0030198">
    <property type="term" value="P:extracellular matrix organization"/>
    <property type="evidence" value="ECO:0007669"/>
    <property type="project" value="TreeGrafter"/>
</dbReference>
<comment type="caution">
    <text evidence="17">The sequence shown here is derived from an EMBL/GenBank/DDBJ whole genome shotgun (WGS) entry which is preliminary data.</text>
</comment>
<evidence type="ECO:0000256" key="8">
    <source>
        <dbReference type="ARBA" id="ARBA00023049"/>
    </source>
</evidence>
<sequence length="408" mass="46626">MNAARCANRDEGEPTEEELMALGGHHQAHPPSMHRRKRAVLQGSKWSVIDLSWKISRYPSDLPPSGVLKDISKAFRLWSKVTPLNFHFKPRLKASEINIDIRFDSGCHGDEECHDFDGEVKSNNQFGNTLAHAFYPQWGGDIHFDEDEEWNVNTTIGCSVFIVAAHEIGHSLGLNHSETASAMMQPIYPPYRPNHNLHEDDIEGVQALYGSRRREEDRDEEIIKNATDLCIEPSIDGIGIIGNEITFFKKKFYYKIVENGIGIKKGYPKLITRDFEGVEGPVDAVLTANRDRTYIFQGKYYWKFFGTEGDNYKRKISDNFEGIPSNIDAAFQMESKGHHSTYIFKGNDVWKFSDPDYFPRGIKPKKIDQIFSGLPSDGIDAIFQARTKSIYAFKKSKYWRLNSETLKV</sequence>
<keyword evidence="3 11" id="KW-0479">Metal-binding</keyword>
<keyword evidence="19" id="KW-1185">Reference proteome</keyword>
<dbReference type="GO" id="GO:0030574">
    <property type="term" value="P:collagen catabolic process"/>
    <property type="evidence" value="ECO:0007669"/>
    <property type="project" value="TreeGrafter"/>
</dbReference>
<evidence type="ECO:0000256" key="6">
    <source>
        <dbReference type="ARBA" id="ARBA00022801"/>
    </source>
</evidence>
<evidence type="ECO:0000256" key="2">
    <source>
        <dbReference type="ARBA" id="ARBA00022670"/>
    </source>
</evidence>
<evidence type="ECO:0000256" key="7">
    <source>
        <dbReference type="ARBA" id="ARBA00022833"/>
    </source>
</evidence>
<evidence type="ECO:0000313" key="19">
    <source>
        <dbReference type="Proteomes" id="UP000285301"/>
    </source>
</evidence>
<keyword evidence="9" id="KW-0865">Zymogen</keyword>
<dbReference type="InterPro" id="IPR021190">
    <property type="entry name" value="Pept_M10A"/>
</dbReference>
<dbReference type="CDD" id="cd04278">
    <property type="entry name" value="ZnMc_MMP"/>
    <property type="match status" value="1"/>
</dbReference>
<name>A0A3S3NXV6_9ACAR</name>
<dbReference type="InterPro" id="IPR018487">
    <property type="entry name" value="Hemopexin-like_repeat"/>
</dbReference>
<keyword evidence="8" id="KW-0482">Metalloprotease</keyword>
<dbReference type="Gene3D" id="2.110.10.10">
    <property type="entry name" value="Hemopexin-like domain"/>
    <property type="match status" value="1"/>
</dbReference>
<dbReference type="STRING" id="1965070.A0A3S3NXV6"/>
<feature type="binding site" evidence="12">
    <location>
        <position position="110"/>
    </location>
    <ligand>
        <name>Zn(2+)</name>
        <dbReference type="ChEBI" id="CHEBI:29105"/>
        <label>1</label>
    </ligand>
</feature>
<dbReference type="GO" id="GO:0004222">
    <property type="term" value="F:metalloendopeptidase activity"/>
    <property type="evidence" value="ECO:0007669"/>
    <property type="project" value="InterPro"/>
</dbReference>
<feature type="repeat" description="Hemopexin" evidence="14">
    <location>
        <begin position="279"/>
        <end position="323"/>
    </location>
</feature>
<gene>
    <name evidence="16" type="ORF">B4U79_01743</name>
    <name evidence="17" type="ORF">B4U79_03102</name>
    <name evidence="18" type="ORF">B4U79_08119</name>
</gene>
<accession>A0A3S3NXV6</accession>
<reference evidence="17" key="2">
    <citation type="submission" date="2018-11" db="EMBL/GenBank/DDBJ databases">
        <title>Trombidioid mite genomics.</title>
        <authorList>
            <person name="Dong X."/>
        </authorList>
    </citation>
    <scope>NUCLEOTIDE SEQUENCE</scope>
    <source>
        <strain evidence="17">UoL-WK</strain>
    </source>
</reference>
<feature type="repeat" description="Hemopexin" evidence="14">
    <location>
        <begin position="232"/>
        <end position="278"/>
    </location>
</feature>
<feature type="binding site" evidence="12">
    <location>
        <position position="148"/>
    </location>
    <ligand>
        <name>Ca(2+)</name>
        <dbReference type="ChEBI" id="CHEBI:29108"/>
        <label>3</label>
    </ligand>
</feature>
<dbReference type="EMBL" id="NCKU01002472">
    <property type="protein sequence ID" value="RWS09514.1"/>
    <property type="molecule type" value="Genomic_DNA"/>
</dbReference>
<keyword evidence="7 11" id="KW-0862">Zinc</keyword>
<reference evidence="17 19" key="1">
    <citation type="journal article" date="2018" name="Gigascience">
        <title>Genomes of trombidid mites reveal novel predicted allergens and laterally-transferred genes associated with secondary metabolism.</title>
        <authorList>
            <person name="Dong X."/>
            <person name="Chaisiri K."/>
            <person name="Xia D."/>
            <person name="Armstrong S.D."/>
            <person name="Fang Y."/>
            <person name="Donnelly M.J."/>
            <person name="Kadowaki T."/>
            <person name="McGarry J.W."/>
            <person name="Darby A.C."/>
            <person name="Makepeace B.L."/>
        </authorList>
    </citation>
    <scope>NUCLEOTIDE SEQUENCE [LARGE SCALE GENOMIC DNA]</scope>
    <source>
        <strain evidence="17">UoL-WK</strain>
    </source>
</reference>
<dbReference type="PROSITE" id="PS51642">
    <property type="entry name" value="HEMOPEXIN_2"/>
    <property type="match status" value="4"/>
</dbReference>
<evidence type="ECO:0000313" key="18">
    <source>
        <dbReference type="EMBL" id="RWS09514.1"/>
    </source>
</evidence>
<evidence type="ECO:0000256" key="13">
    <source>
        <dbReference type="PIRSR" id="PIRSR621190-4"/>
    </source>
</evidence>
<feature type="binding site" evidence="12">
    <location>
        <position position="117"/>
    </location>
    <ligand>
        <name>Ca(2+)</name>
        <dbReference type="ChEBI" id="CHEBI:29108"/>
        <label>3</label>
    </ligand>
</feature>
<protein>
    <submittedName>
        <fullName evidence="17">Matrix metalloproteinase-16-like protein</fullName>
    </submittedName>
</protein>
<feature type="binding site" evidence="12">
    <location>
        <position position="141"/>
    </location>
    <ligand>
        <name>Ca(2+)</name>
        <dbReference type="ChEBI" id="CHEBI:29108"/>
        <label>2</label>
    </ligand>
</feature>
<dbReference type="OrthoDB" id="406838at2759"/>
<dbReference type="InterPro" id="IPR000585">
    <property type="entry name" value="Hemopexin-like_dom"/>
</dbReference>
<evidence type="ECO:0000256" key="9">
    <source>
        <dbReference type="ARBA" id="ARBA00023145"/>
    </source>
</evidence>
<comment type="cofactor">
    <cofactor evidence="12">
        <name>Ca(2+)</name>
        <dbReference type="ChEBI" id="CHEBI:29108"/>
    </cofactor>
    <text evidence="12">Can bind about 5 Ca(2+) ions per subunit.</text>
</comment>
<dbReference type="PANTHER" id="PTHR10201">
    <property type="entry name" value="MATRIX METALLOPROTEINASE"/>
    <property type="match status" value="1"/>
</dbReference>
<dbReference type="AlphaFoldDB" id="A0A3S3NXV6"/>
<dbReference type="Gene3D" id="3.40.390.10">
    <property type="entry name" value="Collagenase (Catalytic Domain)"/>
    <property type="match status" value="1"/>
</dbReference>
<feature type="binding site" evidence="12">
    <location>
        <position position="330"/>
    </location>
    <ligand>
        <name>Ca(2+)</name>
        <dbReference type="ChEBI" id="CHEBI:29108"/>
        <label>5</label>
    </ligand>
</feature>
<dbReference type="PANTHER" id="PTHR10201:SF291">
    <property type="entry name" value="MATRIX METALLOPROTEINASE 1, ISOFORM C-RELATED"/>
    <property type="match status" value="1"/>
</dbReference>
<feature type="binding site" evidence="12">
    <location>
        <position position="148"/>
    </location>
    <ligand>
        <name>Ca(2+)</name>
        <dbReference type="ChEBI" id="CHEBI:29108"/>
        <label>1</label>
    </ligand>
</feature>
<dbReference type="EMBL" id="NCKU01005172">
    <property type="protein sequence ID" value="RWS04933.1"/>
    <property type="molecule type" value="Genomic_DNA"/>
</dbReference>
<dbReference type="SUPFAM" id="SSF50923">
    <property type="entry name" value="Hemopexin-like domain"/>
    <property type="match status" value="1"/>
</dbReference>
<dbReference type="Pfam" id="PF00045">
    <property type="entry name" value="Hemopexin"/>
    <property type="match status" value="3"/>
</dbReference>
<feature type="modified residue" description="Phosphotyrosine; by PKDCC" evidence="13">
    <location>
        <position position="312"/>
    </location>
</feature>
<feature type="binding site" evidence="12">
    <location>
        <position position="380"/>
    </location>
    <ligand>
        <name>Ca(2+)</name>
        <dbReference type="ChEBI" id="CHEBI:29108"/>
        <label>4</label>
    </ligand>
</feature>
<feature type="binding site" evidence="12">
    <location>
        <position position="118"/>
    </location>
    <ligand>
        <name>Ca(2+)</name>
        <dbReference type="ChEBI" id="CHEBI:29108"/>
        <label>3</label>
    </ligand>
</feature>
<feature type="domain" description="Peptidase metallopeptidase" evidence="15">
    <location>
        <begin position="42"/>
        <end position="211"/>
    </location>
</feature>
<feature type="binding site" evidence="11">
    <location>
        <position position="170"/>
    </location>
    <ligand>
        <name>Zn(2+)</name>
        <dbReference type="ChEBI" id="CHEBI:29105"/>
        <label>2</label>
        <note>catalytic</note>
    </ligand>
</feature>
<dbReference type="InterPro" id="IPR024079">
    <property type="entry name" value="MetalloPept_cat_dom_sf"/>
</dbReference>
<evidence type="ECO:0000313" key="17">
    <source>
        <dbReference type="EMBL" id="RWS08113.1"/>
    </source>
</evidence>
<feature type="binding site" evidence="12">
    <location>
        <position position="145"/>
    </location>
    <ligand>
        <name>Ca(2+)</name>
        <dbReference type="ChEBI" id="CHEBI:29108"/>
        <label>3</label>
    </ligand>
</feature>
<dbReference type="SMART" id="SM00235">
    <property type="entry name" value="ZnMc"/>
    <property type="match status" value="1"/>
</dbReference>
<evidence type="ECO:0000259" key="15">
    <source>
        <dbReference type="SMART" id="SM00235"/>
    </source>
</evidence>
<dbReference type="PRINTS" id="PR00138">
    <property type="entry name" value="MATRIXIN"/>
</dbReference>
<dbReference type="CDD" id="cd00094">
    <property type="entry name" value="HX"/>
    <property type="match status" value="1"/>
</dbReference>
<feature type="binding site" evidence="12">
    <location>
        <position position="61"/>
    </location>
    <ligand>
        <name>Ca(2+)</name>
        <dbReference type="ChEBI" id="CHEBI:29108"/>
        <label>1</label>
    </ligand>
</feature>
<keyword evidence="2" id="KW-0645">Protease</keyword>
<proteinExistence type="inferred from homology"/>
<dbReference type="InterPro" id="IPR006026">
    <property type="entry name" value="Peptidase_Metallo"/>
</dbReference>
<feature type="binding site" evidence="12">
    <location>
        <position position="238"/>
    </location>
    <ligand>
        <name>Ca(2+)</name>
        <dbReference type="ChEBI" id="CHEBI:29108"/>
        <label>5</label>
    </ligand>
</feature>
<evidence type="ECO:0000256" key="4">
    <source>
        <dbReference type="ARBA" id="ARBA00022729"/>
    </source>
</evidence>
<feature type="binding site" evidence="12">
    <location>
        <position position="236"/>
    </location>
    <ligand>
        <name>Ca(2+)</name>
        <dbReference type="ChEBI" id="CHEBI:29108"/>
        <label>4</label>
    </ligand>
</feature>
<feature type="binding site" evidence="11">
    <location>
        <position position="166"/>
    </location>
    <ligand>
        <name>Zn(2+)</name>
        <dbReference type="ChEBI" id="CHEBI:29105"/>
        <label>2</label>
        <note>catalytic</note>
    </ligand>
</feature>
<evidence type="ECO:0000256" key="12">
    <source>
        <dbReference type="PIRSR" id="PIRSR621190-2"/>
    </source>
</evidence>
<comment type="similarity">
    <text evidence="1">Belongs to the peptidase M10A family.</text>
</comment>
<evidence type="ECO:0000256" key="3">
    <source>
        <dbReference type="ARBA" id="ARBA00022723"/>
    </source>
</evidence>
<dbReference type="Proteomes" id="UP000285301">
    <property type="component" value="Unassembled WGS sequence"/>
</dbReference>
<feature type="binding site" evidence="11">
    <location>
        <position position="176"/>
    </location>
    <ligand>
        <name>Zn(2+)</name>
        <dbReference type="ChEBI" id="CHEBI:29105"/>
        <label>2</label>
        <note>catalytic</note>
    </ligand>
</feature>
<dbReference type="GO" id="GO:0008270">
    <property type="term" value="F:zinc ion binding"/>
    <property type="evidence" value="ECO:0007669"/>
    <property type="project" value="InterPro"/>
</dbReference>
<feature type="binding site" evidence="12">
    <location>
        <position position="108"/>
    </location>
    <ligand>
        <name>Zn(2+)</name>
        <dbReference type="ChEBI" id="CHEBI:29105"/>
        <label>1</label>
    </ligand>
</feature>
<evidence type="ECO:0000313" key="16">
    <source>
        <dbReference type="EMBL" id="RWS04933.1"/>
    </source>
</evidence>
<comment type="cofactor">
    <cofactor evidence="12">
        <name>Zn(2+)</name>
        <dbReference type="ChEBI" id="CHEBI:29105"/>
    </cofactor>
    <text evidence="12">Binds 2 Zn(2+) ions per subunit.</text>
</comment>